<sequence length="741" mass="84682">MKNNFISFSKARLTDFYQATINLFMFFPYFFSIPSLTKSLFSPWKNLVSKEKTVGFSLDVWLSTFSFNVISSVMGFIMRSSIILFYFIFQAVLLLFLPFIFIIYMLLIPILYIEYLYQKTEVEQKEIARLNFVGARLLNQENYKTVASWFEDYYLMHIHKTNWWKRSNLFSIPPLARDWAVGFTPTLDQYGQDLTSSSYQNKTLNIVDREKEIDEIERALSKSQDASVIVVGEEGVGKHTVVVALAKKMYEGKTKSLLMYKRILWLNMEKVLNKESDLQKRENFFEELLMEAAAAKNVIIFIDDLDQYISQDRSRIDLTTSFEKFAKTNQLQFLGITTPFFYEKFFLSNERLSRLFSKIDVKEVLAKDAEKILLQLAFTLEGRYQVTLPYETLKAAIEKSDFYITAIPFPEKAIDLLDSACVLANQSGKSQGSILVTPDLIDKVLSEKTHIPTTLTEKTKDKLVNLEQLLFAEIVNQQKAVLKISSALRRSFLLLGKRKKPLASLLFLGPTGVGKTETAKAIVKIFFGGEVYLVRFDMSNFQSTSDIPKLIGSLETGNPGLLAKAIRESPYGVLLLDEIEKANKDLLNIFLSVLDEGYFTDGFGKRVDCKNLVIIATSNAGSDLIYLKKAGSLQDYLIEQKIFTPEFLNRFDAVIAYNPLDQESAKSIAKKMISKISDDIYKLHKVKITVSDTYLNALITKGYDEKFGARNLERLLRDEIEDKIARVVLENKATEGQTISL</sequence>
<dbReference type="Proteomes" id="UP000177698">
    <property type="component" value="Unassembled WGS sequence"/>
</dbReference>
<feature type="domain" description="AAA+ ATPase" evidence="6">
    <location>
        <begin position="224"/>
        <end position="365"/>
    </location>
</feature>
<comment type="caution">
    <text evidence="8">The sequence shown here is derived from an EMBL/GenBank/DDBJ whole genome shotgun (WGS) entry which is preliminary data.</text>
</comment>
<dbReference type="InterPro" id="IPR050130">
    <property type="entry name" value="ClpA_ClpB"/>
</dbReference>
<dbReference type="AlphaFoldDB" id="A0A1F7IAK7"/>
<evidence type="ECO:0000256" key="2">
    <source>
        <dbReference type="ARBA" id="ARBA00022840"/>
    </source>
</evidence>
<dbReference type="Gene3D" id="1.10.8.60">
    <property type="match status" value="2"/>
</dbReference>
<feature type="transmembrane region" description="Helical" evidence="5">
    <location>
        <begin position="84"/>
        <end position="112"/>
    </location>
</feature>
<dbReference type="Pfam" id="PF00004">
    <property type="entry name" value="AAA"/>
    <property type="match status" value="1"/>
</dbReference>
<dbReference type="SUPFAM" id="SSF52540">
    <property type="entry name" value="P-loop containing nucleoside triphosphate hydrolases"/>
    <property type="match status" value="2"/>
</dbReference>
<dbReference type="SMART" id="SM00382">
    <property type="entry name" value="AAA"/>
    <property type="match status" value="2"/>
</dbReference>
<dbReference type="InterPro" id="IPR027417">
    <property type="entry name" value="P-loop_NTPase"/>
</dbReference>
<dbReference type="GO" id="GO:0016887">
    <property type="term" value="F:ATP hydrolysis activity"/>
    <property type="evidence" value="ECO:0007669"/>
    <property type="project" value="InterPro"/>
</dbReference>
<evidence type="ECO:0000256" key="3">
    <source>
        <dbReference type="ARBA" id="ARBA00023186"/>
    </source>
</evidence>
<dbReference type="Pfam" id="PF07724">
    <property type="entry name" value="AAA_2"/>
    <property type="match status" value="1"/>
</dbReference>
<feature type="transmembrane region" description="Helical" evidence="5">
    <location>
        <begin position="60"/>
        <end position="77"/>
    </location>
</feature>
<evidence type="ECO:0000259" key="6">
    <source>
        <dbReference type="SMART" id="SM00382"/>
    </source>
</evidence>
<dbReference type="PROSITE" id="PS00675">
    <property type="entry name" value="SIGMA54_INTERACT_1"/>
    <property type="match status" value="1"/>
</dbReference>
<dbReference type="Pfam" id="PF10431">
    <property type="entry name" value="ClpB_D2-small"/>
    <property type="match status" value="1"/>
</dbReference>
<proteinExistence type="predicted"/>
<dbReference type="PANTHER" id="PTHR11638:SF175">
    <property type="entry name" value="ATP-DEPENDENT CLP PROTEASE, ATP-BINDING SUBUNIT CLPC"/>
    <property type="match status" value="1"/>
</dbReference>
<keyword evidence="3" id="KW-0143">Chaperone</keyword>
<feature type="coiled-coil region" evidence="4">
    <location>
        <begin position="199"/>
        <end position="226"/>
    </location>
</feature>
<evidence type="ECO:0000256" key="1">
    <source>
        <dbReference type="ARBA" id="ARBA00022741"/>
    </source>
</evidence>
<keyword evidence="2" id="KW-0067">ATP-binding</keyword>
<feature type="domain" description="Clp ATPase C-terminal" evidence="7">
    <location>
        <begin position="660"/>
        <end position="741"/>
    </location>
</feature>
<evidence type="ECO:0000313" key="8">
    <source>
        <dbReference type="EMBL" id="OGK40372.1"/>
    </source>
</evidence>
<dbReference type="GO" id="GO:0005737">
    <property type="term" value="C:cytoplasm"/>
    <property type="evidence" value="ECO:0007669"/>
    <property type="project" value="TreeGrafter"/>
</dbReference>
<dbReference type="PRINTS" id="PR00300">
    <property type="entry name" value="CLPPROTEASEA"/>
</dbReference>
<evidence type="ECO:0000259" key="7">
    <source>
        <dbReference type="SMART" id="SM01086"/>
    </source>
</evidence>
<keyword evidence="5" id="KW-0812">Transmembrane</keyword>
<dbReference type="InterPro" id="IPR003959">
    <property type="entry name" value="ATPase_AAA_core"/>
</dbReference>
<dbReference type="InterPro" id="IPR001270">
    <property type="entry name" value="ClpA/B"/>
</dbReference>
<keyword evidence="1" id="KW-0547">Nucleotide-binding</keyword>
<name>A0A1F7IAK7_9BACT</name>
<dbReference type="PANTHER" id="PTHR11638">
    <property type="entry name" value="ATP-DEPENDENT CLP PROTEASE"/>
    <property type="match status" value="1"/>
</dbReference>
<dbReference type="Gene3D" id="3.40.50.300">
    <property type="entry name" value="P-loop containing nucleotide triphosphate hydrolases"/>
    <property type="match status" value="2"/>
</dbReference>
<dbReference type="Pfam" id="PF17871">
    <property type="entry name" value="AAA_lid_9"/>
    <property type="match status" value="1"/>
</dbReference>
<dbReference type="CDD" id="cd19499">
    <property type="entry name" value="RecA-like_ClpB_Hsp104-like"/>
    <property type="match status" value="1"/>
</dbReference>
<feature type="transmembrane region" description="Helical" evidence="5">
    <location>
        <begin position="21"/>
        <end position="40"/>
    </location>
</feature>
<dbReference type="GO" id="GO:0034605">
    <property type="term" value="P:cellular response to heat"/>
    <property type="evidence" value="ECO:0007669"/>
    <property type="project" value="TreeGrafter"/>
</dbReference>
<evidence type="ECO:0000313" key="9">
    <source>
        <dbReference type="Proteomes" id="UP000177698"/>
    </source>
</evidence>
<evidence type="ECO:0000256" key="5">
    <source>
        <dbReference type="SAM" id="Phobius"/>
    </source>
</evidence>
<dbReference type="STRING" id="1802056.A2954_03150"/>
<feature type="domain" description="AAA+ ATPase" evidence="6">
    <location>
        <begin position="501"/>
        <end position="639"/>
    </location>
</feature>
<gene>
    <name evidence="8" type="ORF">A2954_03150</name>
</gene>
<dbReference type="InterPro" id="IPR025662">
    <property type="entry name" value="Sigma_54_int_dom_ATP-bd_1"/>
</dbReference>
<dbReference type="SMART" id="SM01086">
    <property type="entry name" value="ClpB_D2-small"/>
    <property type="match status" value="1"/>
</dbReference>
<dbReference type="InterPro" id="IPR041546">
    <property type="entry name" value="ClpA/ClpB_AAA_lid"/>
</dbReference>
<keyword evidence="4" id="KW-0175">Coiled coil</keyword>
<dbReference type="InterPro" id="IPR003593">
    <property type="entry name" value="AAA+_ATPase"/>
</dbReference>
<dbReference type="EMBL" id="MGAG01000026">
    <property type="protein sequence ID" value="OGK40372.1"/>
    <property type="molecule type" value="Genomic_DNA"/>
</dbReference>
<dbReference type="InterPro" id="IPR019489">
    <property type="entry name" value="Clp_ATPase_C"/>
</dbReference>
<evidence type="ECO:0008006" key="10">
    <source>
        <dbReference type="Google" id="ProtNLM"/>
    </source>
</evidence>
<organism evidence="8 9">
    <name type="scientific">Candidatus Roizmanbacteria bacterium RIFCSPLOWO2_01_FULL_37_12</name>
    <dbReference type="NCBI Taxonomy" id="1802056"/>
    <lineage>
        <taxon>Bacteria</taxon>
        <taxon>Candidatus Roizmaniibacteriota</taxon>
    </lineage>
</organism>
<keyword evidence="5" id="KW-1133">Transmembrane helix</keyword>
<protein>
    <recommendedName>
        <fullName evidence="10">Sigma-54 factor interaction domain-containing protein</fullName>
    </recommendedName>
</protein>
<keyword evidence="5" id="KW-0472">Membrane</keyword>
<evidence type="ECO:0000256" key="4">
    <source>
        <dbReference type="SAM" id="Coils"/>
    </source>
</evidence>
<reference evidence="8 9" key="1">
    <citation type="journal article" date="2016" name="Nat. Commun.">
        <title>Thousands of microbial genomes shed light on interconnected biogeochemical processes in an aquifer system.</title>
        <authorList>
            <person name="Anantharaman K."/>
            <person name="Brown C.T."/>
            <person name="Hug L.A."/>
            <person name="Sharon I."/>
            <person name="Castelle C.J."/>
            <person name="Probst A.J."/>
            <person name="Thomas B.C."/>
            <person name="Singh A."/>
            <person name="Wilkins M.J."/>
            <person name="Karaoz U."/>
            <person name="Brodie E.L."/>
            <person name="Williams K.H."/>
            <person name="Hubbard S.S."/>
            <person name="Banfield J.F."/>
        </authorList>
    </citation>
    <scope>NUCLEOTIDE SEQUENCE [LARGE SCALE GENOMIC DNA]</scope>
</reference>
<dbReference type="CDD" id="cd00009">
    <property type="entry name" value="AAA"/>
    <property type="match status" value="1"/>
</dbReference>
<accession>A0A1F7IAK7</accession>
<dbReference type="GO" id="GO:0005524">
    <property type="term" value="F:ATP binding"/>
    <property type="evidence" value="ECO:0007669"/>
    <property type="project" value="UniProtKB-KW"/>
</dbReference>